<name>A0A8X6N7D5_NEPPI</name>
<comment type="caution">
    <text evidence="2">The sequence shown here is derived from an EMBL/GenBank/DDBJ whole genome shotgun (WGS) entry which is preliminary data.</text>
</comment>
<evidence type="ECO:0000256" key="1">
    <source>
        <dbReference type="SAM" id="MobiDB-lite"/>
    </source>
</evidence>
<reference evidence="2" key="1">
    <citation type="submission" date="2020-08" db="EMBL/GenBank/DDBJ databases">
        <title>Multicomponent nature underlies the extraordinary mechanical properties of spider dragline silk.</title>
        <authorList>
            <person name="Kono N."/>
            <person name="Nakamura H."/>
            <person name="Mori M."/>
            <person name="Yoshida Y."/>
            <person name="Ohtoshi R."/>
            <person name="Malay A.D."/>
            <person name="Moran D.A.P."/>
            <person name="Tomita M."/>
            <person name="Numata K."/>
            <person name="Arakawa K."/>
        </authorList>
    </citation>
    <scope>NUCLEOTIDE SEQUENCE</scope>
</reference>
<gene>
    <name evidence="2" type="ORF">NPIL_151281</name>
</gene>
<dbReference type="Proteomes" id="UP000887013">
    <property type="component" value="Unassembled WGS sequence"/>
</dbReference>
<accession>A0A8X6N7D5</accession>
<sequence length="140" mass="16214">MGISIQLYHRKCYLYSTIVLKQEWGLDGSLPFFNDVCSHPLSSQQEVANMCLDSSERMMLNSSDTVSRSQGFEEHGPKLKQRKSCELFVIIINADHAKFVRISLFKKRWNETRLSRLTSRASSLSNNGKRNFPTHLYRQP</sequence>
<keyword evidence="3" id="KW-1185">Reference proteome</keyword>
<protein>
    <submittedName>
        <fullName evidence="2">Uncharacterized protein</fullName>
    </submittedName>
</protein>
<proteinExistence type="predicted"/>
<evidence type="ECO:0000313" key="2">
    <source>
        <dbReference type="EMBL" id="GFS98237.1"/>
    </source>
</evidence>
<feature type="region of interest" description="Disordered" evidence="1">
    <location>
        <begin position="120"/>
        <end position="140"/>
    </location>
</feature>
<organism evidence="2 3">
    <name type="scientific">Nephila pilipes</name>
    <name type="common">Giant wood spider</name>
    <name type="synonym">Nephila maculata</name>
    <dbReference type="NCBI Taxonomy" id="299642"/>
    <lineage>
        <taxon>Eukaryota</taxon>
        <taxon>Metazoa</taxon>
        <taxon>Ecdysozoa</taxon>
        <taxon>Arthropoda</taxon>
        <taxon>Chelicerata</taxon>
        <taxon>Arachnida</taxon>
        <taxon>Araneae</taxon>
        <taxon>Araneomorphae</taxon>
        <taxon>Entelegynae</taxon>
        <taxon>Araneoidea</taxon>
        <taxon>Nephilidae</taxon>
        <taxon>Nephila</taxon>
    </lineage>
</organism>
<dbReference type="AlphaFoldDB" id="A0A8X6N7D5"/>
<evidence type="ECO:0000313" key="3">
    <source>
        <dbReference type="Proteomes" id="UP000887013"/>
    </source>
</evidence>
<dbReference type="EMBL" id="BMAW01006288">
    <property type="protein sequence ID" value="GFS98237.1"/>
    <property type="molecule type" value="Genomic_DNA"/>
</dbReference>